<dbReference type="GO" id="GO:0050566">
    <property type="term" value="F:asparaginyl-tRNA synthase (glutamine-hydrolyzing) activity"/>
    <property type="evidence" value="ECO:0007669"/>
    <property type="project" value="RHEA"/>
</dbReference>
<keyword evidence="1" id="KW-0067">ATP-binding</keyword>
<keyword evidence="1" id="KW-0648">Protein biosynthesis</keyword>
<keyword evidence="3" id="KW-1185">Reference proteome</keyword>
<dbReference type="InterPro" id="IPR036113">
    <property type="entry name" value="Asp/Glu-ADT_sf_sub_c"/>
</dbReference>
<dbReference type="GO" id="GO:0016740">
    <property type="term" value="F:transferase activity"/>
    <property type="evidence" value="ECO:0007669"/>
    <property type="project" value="UniProtKB-KW"/>
</dbReference>
<dbReference type="HOGENOM" id="CLU_105899_1_2_2"/>
<dbReference type="Proteomes" id="UP000013307">
    <property type="component" value="Chromosome"/>
</dbReference>
<dbReference type="GeneID" id="15392772"/>
<dbReference type="AlphaFoldDB" id="N0BKT4"/>
<gene>
    <name evidence="1" type="primary">gatC</name>
    <name evidence="2" type="ORF">Asulf_01131</name>
</gene>
<dbReference type="GO" id="GO:0005524">
    <property type="term" value="F:ATP binding"/>
    <property type="evidence" value="ECO:0007669"/>
    <property type="project" value="UniProtKB-KW"/>
</dbReference>
<dbReference type="NCBIfam" id="TIGR00135">
    <property type="entry name" value="gatC"/>
    <property type="match status" value="1"/>
</dbReference>
<dbReference type="GO" id="GO:0006450">
    <property type="term" value="P:regulation of translational fidelity"/>
    <property type="evidence" value="ECO:0007669"/>
    <property type="project" value="InterPro"/>
</dbReference>
<dbReference type="InterPro" id="IPR003837">
    <property type="entry name" value="GatC"/>
</dbReference>
<dbReference type="RefSeq" id="WP_015590729.1">
    <property type="nucleotide sequence ID" value="NC_021169.1"/>
</dbReference>
<evidence type="ECO:0000313" key="2">
    <source>
        <dbReference type="EMBL" id="AGK61131.1"/>
    </source>
</evidence>
<reference evidence="2 3" key="1">
    <citation type="journal article" date="2013" name="Genome Announc.">
        <title>Complete Genome Sequence of the Thermophilic and Facultatively Chemolithoautotrophic Sulfate Reducer Archaeoglobus sulfaticallidus Strain PM70-1T.</title>
        <authorList>
            <person name="Stokke R."/>
            <person name="Hocking W.P."/>
            <person name="Steinsbu B.O."/>
            <person name="Steen I.H."/>
        </authorList>
    </citation>
    <scope>NUCLEOTIDE SEQUENCE [LARGE SCALE GENOMIC DNA]</scope>
    <source>
        <strain evidence="2">PM70-1</strain>
    </source>
</reference>
<comment type="subunit">
    <text evidence="1">Heterotrimer of A, B and C subunits.</text>
</comment>
<dbReference type="EMBL" id="CP005290">
    <property type="protein sequence ID" value="AGK61131.1"/>
    <property type="molecule type" value="Genomic_DNA"/>
</dbReference>
<dbReference type="STRING" id="387631.Asulf_01131"/>
<comment type="similarity">
    <text evidence="1">Belongs to the GatC family.</text>
</comment>
<comment type="catalytic activity">
    <reaction evidence="1">
        <text>L-aspartyl-tRNA(Asn) + L-glutamine + ATP + H2O = L-asparaginyl-tRNA(Asn) + L-glutamate + ADP + phosphate + 2 H(+)</text>
        <dbReference type="Rhea" id="RHEA:14513"/>
        <dbReference type="Rhea" id="RHEA-COMP:9674"/>
        <dbReference type="Rhea" id="RHEA-COMP:9677"/>
        <dbReference type="ChEBI" id="CHEBI:15377"/>
        <dbReference type="ChEBI" id="CHEBI:15378"/>
        <dbReference type="ChEBI" id="CHEBI:29985"/>
        <dbReference type="ChEBI" id="CHEBI:30616"/>
        <dbReference type="ChEBI" id="CHEBI:43474"/>
        <dbReference type="ChEBI" id="CHEBI:58359"/>
        <dbReference type="ChEBI" id="CHEBI:78515"/>
        <dbReference type="ChEBI" id="CHEBI:78516"/>
        <dbReference type="ChEBI" id="CHEBI:456216"/>
    </reaction>
</comment>
<dbReference type="HAMAP" id="MF_00122">
    <property type="entry name" value="GatC"/>
    <property type="match status" value="1"/>
</dbReference>
<comment type="catalytic activity">
    <reaction evidence="1">
        <text>L-glutamyl-tRNA(Gln) + L-glutamine + ATP + H2O = L-glutaminyl-tRNA(Gln) + L-glutamate + ADP + phosphate + H(+)</text>
        <dbReference type="Rhea" id="RHEA:17521"/>
        <dbReference type="Rhea" id="RHEA-COMP:9681"/>
        <dbReference type="Rhea" id="RHEA-COMP:9684"/>
        <dbReference type="ChEBI" id="CHEBI:15377"/>
        <dbReference type="ChEBI" id="CHEBI:15378"/>
        <dbReference type="ChEBI" id="CHEBI:29985"/>
        <dbReference type="ChEBI" id="CHEBI:30616"/>
        <dbReference type="ChEBI" id="CHEBI:43474"/>
        <dbReference type="ChEBI" id="CHEBI:58359"/>
        <dbReference type="ChEBI" id="CHEBI:78520"/>
        <dbReference type="ChEBI" id="CHEBI:78521"/>
        <dbReference type="ChEBI" id="CHEBI:456216"/>
    </reaction>
</comment>
<keyword evidence="1" id="KW-0436">Ligase</keyword>
<dbReference type="Gene3D" id="1.10.20.60">
    <property type="entry name" value="Glu-tRNAGln amidotransferase C subunit, N-terminal domain"/>
    <property type="match status" value="1"/>
</dbReference>
<name>N0BKT4_9EURY</name>
<dbReference type="GO" id="GO:0006412">
    <property type="term" value="P:translation"/>
    <property type="evidence" value="ECO:0007669"/>
    <property type="project" value="UniProtKB-UniRule"/>
</dbReference>
<keyword evidence="2" id="KW-0808">Transferase</keyword>
<dbReference type="PANTHER" id="PTHR15004">
    <property type="entry name" value="GLUTAMYL-TRNA(GLN) AMIDOTRANSFERASE SUBUNIT C, MITOCHONDRIAL"/>
    <property type="match status" value="1"/>
</dbReference>
<evidence type="ECO:0000256" key="1">
    <source>
        <dbReference type="HAMAP-Rule" id="MF_00122"/>
    </source>
</evidence>
<evidence type="ECO:0000313" key="3">
    <source>
        <dbReference type="Proteomes" id="UP000013307"/>
    </source>
</evidence>
<protein>
    <recommendedName>
        <fullName evidence="1">Aspartyl/glutamyl-tRNA(Asn/Gln) amidotransferase subunit C</fullName>
        <shortName evidence="1">Asp/Glu-ADT subunit C</shortName>
        <ecNumber evidence="1">6.3.5.-</ecNumber>
    </recommendedName>
</protein>
<dbReference type="KEGG" id="ast:Asulf_01131"/>
<proteinExistence type="inferred from homology"/>
<accession>N0BKT4</accession>
<dbReference type="SUPFAM" id="SSF141000">
    <property type="entry name" value="Glu-tRNAGln amidotransferase C subunit"/>
    <property type="match status" value="1"/>
</dbReference>
<keyword evidence="1" id="KW-0547">Nucleotide-binding</keyword>
<organism evidence="2 3">
    <name type="scientific">Archaeoglobus sulfaticallidus PM70-1</name>
    <dbReference type="NCBI Taxonomy" id="387631"/>
    <lineage>
        <taxon>Archaea</taxon>
        <taxon>Methanobacteriati</taxon>
        <taxon>Methanobacteriota</taxon>
        <taxon>Archaeoglobi</taxon>
        <taxon>Archaeoglobales</taxon>
        <taxon>Archaeoglobaceae</taxon>
        <taxon>Archaeoglobus</taxon>
    </lineage>
</organism>
<comment type="function">
    <text evidence="1">Allows the formation of correctly charged Asn-tRNA(Asn) or Gln-tRNA(Gln) through the transamidation of misacylated Asp-tRNA(Asn) or Glu-tRNA(Gln) in organisms which lack either or both of asparaginyl-tRNA or glutaminyl-tRNA synthetases. The reaction takes place in the presence of glutamine and ATP through an activated phospho-Asp-tRNA(Asn) or phospho-Glu-tRNA(Gln).</text>
</comment>
<dbReference type="OrthoDB" id="15210at2157"/>
<dbReference type="EC" id="6.3.5.-" evidence="1"/>
<dbReference type="GO" id="GO:0050567">
    <property type="term" value="F:glutaminyl-tRNA synthase (glutamine-hydrolyzing) activity"/>
    <property type="evidence" value="ECO:0007669"/>
    <property type="project" value="UniProtKB-UniRule"/>
</dbReference>
<dbReference type="Pfam" id="PF02686">
    <property type="entry name" value="GatC"/>
    <property type="match status" value="1"/>
</dbReference>
<sequence>MITRDEVVHISKLAKIALSDDEIERFRSEFESILEYFESLDDVRNEFENFDDVEPTFQVLPLRNVFRDDVAKDSLDRESVLMNAKHKEEGYFKGPRIVE</sequence>
<dbReference type="GO" id="GO:0070681">
    <property type="term" value="P:glutaminyl-tRNAGln biosynthesis via transamidation"/>
    <property type="evidence" value="ECO:0007669"/>
    <property type="project" value="TreeGrafter"/>
</dbReference>
<dbReference type="eggNOG" id="arCOG02726">
    <property type="taxonomic scope" value="Archaea"/>
</dbReference>
<dbReference type="PANTHER" id="PTHR15004:SF0">
    <property type="entry name" value="GLUTAMYL-TRNA(GLN) AMIDOTRANSFERASE SUBUNIT C, MITOCHONDRIAL"/>
    <property type="match status" value="1"/>
</dbReference>